<dbReference type="EMBL" id="MT145034">
    <property type="protein sequence ID" value="QJI02825.1"/>
    <property type="molecule type" value="Genomic_DNA"/>
</dbReference>
<name>A0A6M3XXV4_9ZZZZ</name>
<organism evidence="1">
    <name type="scientific">viral metagenome</name>
    <dbReference type="NCBI Taxonomy" id="1070528"/>
    <lineage>
        <taxon>unclassified sequences</taxon>
        <taxon>metagenomes</taxon>
        <taxon>organismal metagenomes</taxon>
    </lineage>
</organism>
<dbReference type="AlphaFoldDB" id="A0A6M3XXV4"/>
<sequence>MANETDVNFEYIPGGRYIVEINDENWKAPIFSRRLSSMAAAQEMKDEHKFLRGMSARIHDTMTGEII</sequence>
<gene>
    <name evidence="1" type="ORF">TM448B03690_0002</name>
</gene>
<accession>A0A6M3XXV4</accession>
<proteinExistence type="predicted"/>
<reference evidence="1" key="1">
    <citation type="submission" date="2020-03" db="EMBL/GenBank/DDBJ databases">
        <title>The deep terrestrial virosphere.</title>
        <authorList>
            <person name="Holmfeldt K."/>
            <person name="Nilsson E."/>
            <person name="Simone D."/>
            <person name="Lopez-Fernandez M."/>
            <person name="Wu X."/>
            <person name="de Brujin I."/>
            <person name="Lundin D."/>
            <person name="Andersson A."/>
            <person name="Bertilsson S."/>
            <person name="Dopson M."/>
        </authorList>
    </citation>
    <scope>NUCLEOTIDE SEQUENCE</scope>
    <source>
        <strain evidence="1">TM448B03690</strain>
    </source>
</reference>
<evidence type="ECO:0000313" key="1">
    <source>
        <dbReference type="EMBL" id="QJI02825.1"/>
    </source>
</evidence>
<protein>
    <submittedName>
        <fullName evidence="1">Uncharacterized protein</fullName>
    </submittedName>
</protein>